<dbReference type="PANTHER" id="PTHR11749">
    <property type="entry name" value="RIBULOSE-5-PHOSPHATE-3-EPIMERASE"/>
    <property type="match status" value="1"/>
</dbReference>
<dbReference type="Proteomes" id="UP001159363">
    <property type="component" value="Chromosome 12"/>
</dbReference>
<name>A0ABQ9GE62_9NEOP</name>
<keyword evidence="2" id="KW-0413">Isomerase</keyword>
<proteinExistence type="predicted"/>
<organism evidence="3 4">
    <name type="scientific">Dryococelus australis</name>
    <dbReference type="NCBI Taxonomy" id="614101"/>
    <lineage>
        <taxon>Eukaryota</taxon>
        <taxon>Metazoa</taxon>
        <taxon>Ecdysozoa</taxon>
        <taxon>Arthropoda</taxon>
        <taxon>Hexapoda</taxon>
        <taxon>Insecta</taxon>
        <taxon>Pterygota</taxon>
        <taxon>Neoptera</taxon>
        <taxon>Polyneoptera</taxon>
        <taxon>Phasmatodea</taxon>
        <taxon>Verophasmatodea</taxon>
        <taxon>Anareolatae</taxon>
        <taxon>Phasmatidae</taxon>
        <taxon>Eurycanthinae</taxon>
        <taxon>Dryococelus</taxon>
    </lineage>
</organism>
<comment type="caution">
    <text evidence="3">The sequence shown here is derived from an EMBL/GenBank/DDBJ whole genome shotgun (WGS) entry which is preliminary data.</text>
</comment>
<dbReference type="Gene3D" id="3.20.20.70">
    <property type="entry name" value="Aldolase class I"/>
    <property type="match status" value="1"/>
</dbReference>
<dbReference type="Pfam" id="PF00834">
    <property type="entry name" value="Ribul_P_3_epim"/>
    <property type="match status" value="1"/>
</dbReference>
<dbReference type="InterPro" id="IPR000056">
    <property type="entry name" value="Ribul_P_3_epim-like"/>
</dbReference>
<evidence type="ECO:0000256" key="2">
    <source>
        <dbReference type="ARBA" id="ARBA00023235"/>
    </source>
</evidence>
<dbReference type="SUPFAM" id="SSF51366">
    <property type="entry name" value="Ribulose-phoshate binding barrel"/>
    <property type="match status" value="1"/>
</dbReference>
<keyword evidence="1" id="KW-0479">Metal-binding</keyword>
<accession>A0ABQ9GE62</accession>
<protein>
    <recommendedName>
        <fullName evidence="5">Ribulose-phosphate 3-epimerase</fullName>
    </recommendedName>
</protein>
<dbReference type="EMBL" id="JARBHB010000013">
    <property type="protein sequence ID" value="KAJ8870690.1"/>
    <property type="molecule type" value="Genomic_DNA"/>
</dbReference>
<evidence type="ECO:0000313" key="3">
    <source>
        <dbReference type="EMBL" id="KAJ8870690.1"/>
    </source>
</evidence>
<dbReference type="InterPro" id="IPR011060">
    <property type="entry name" value="RibuloseP-bd_barrel"/>
</dbReference>
<evidence type="ECO:0000256" key="1">
    <source>
        <dbReference type="ARBA" id="ARBA00022723"/>
    </source>
</evidence>
<gene>
    <name evidence="3" type="ORF">PR048_029714</name>
</gene>
<evidence type="ECO:0000313" key="4">
    <source>
        <dbReference type="Proteomes" id="UP001159363"/>
    </source>
</evidence>
<evidence type="ECO:0008006" key="5">
    <source>
        <dbReference type="Google" id="ProtNLM"/>
    </source>
</evidence>
<reference evidence="3 4" key="1">
    <citation type="submission" date="2023-02" db="EMBL/GenBank/DDBJ databases">
        <title>LHISI_Scaffold_Assembly.</title>
        <authorList>
            <person name="Stuart O.P."/>
            <person name="Cleave R."/>
            <person name="Magrath M.J.L."/>
            <person name="Mikheyev A.S."/>
        </authorList>
    </citation>
    <scope>NUCLEOTIDE SEQUENCE [LARGE SCALE GENOMIC DNA]</scope>
    <source>
        <strain evidence="3">Daus_M_001</strain>
        <tissue evidence="3">Leg muscle</tissue>
    </source>
</reference>
<dbReference type="InterPro" id="IPR013785">
    <property type="entry name" value="Aldolase_TIM"/>
</dbReference>
<sequence>MKVGIALKPGTDVTAVADYVGLADMVLVMTVEPGFGGQKFMVNMMGKVQWLRQNYPELNIEVDGGVGLSTIDLCAKVWVLFTTMCSYFLAEAYVSSGSTE</sequence>
<keyword evidence="4" id="KW-1185">Reference proteome</keyword>
<dbReference type="PROSITE" id="PS01086">
    <property type="entry name" value="RIBUL_P_3_EPIMER_2"/>
    <property type="match status" value="1"/>
</dbReference>